<evidence type="ECO:0000256" key="3">
    <source>
        <dbReference type="ARBA" id="ARBA00023002"/>
    </source>
</evidence>
<dbReference type="PRINTS" id="PR00081">
    <property type="entry name" value="GDHRDH"/>
</dbReference>
<dbReference type="InterPro" id="IPR002347">
    <property type="entry name" value="SDR_fam"/>
</dbReference>
<reference evidence="6" key="1">
    <citation type="submission" date="2016-11" db="EMBL/GenBank/DDBJ databases">
        <authorList>
            <person name="Varghese N."/>
            <person name="Submissions S."/>
        </authorList>
    </citation>
    <scope>NUCLEOTIDE SEQUENCE [LARGE SCALE GENOMIC DNA]</scope>
    <source>
        <strain evidence="6">YR203</strain>
    </source>
</reference>
<sequence>MNIIEGSVVFLTGADGGIGRAFIPELLKNKAEKIYISGINVEALTQIAQEFPEKLFPLKLDVTNTEEIQNCISQCSDVTVLINNAGVELKSSFISERSADCAKFEMDINYMGVVKLTNAFYDILKNNSHSAVVNILSVGSLILINRLATYCASKAAAHIFTQAVRKEFKQHDINVFGVYPGYVDTDMSSDINEYKISAEELVQNICEDIKSNILNIFPDEMSKMFQNSNKLNIDFYT</sequence>
<keyword evidence="2" id="KW-0521">NADP</keyword>
<dbReference type="InterPro" id="IPR036291">
    <property type="entry name" value="NAD(P)-bd_dom_sf"/>
</dbReference>
<organism evidence="5 6">
    <name type="scientific">Chryseobacterium vrystaatense</name>
    <dbReference type="NCBI Taxonomy" id="307480"/>
    <lineage>
        <taxon>Bacteria</taxon>
        <taxon>Pseudomonadati</taxon>
        <taxon>Bacteroidota</taxon>
        <taxon>Flavobacteriia</taxon>
        <taxon>Flavobacteriales</taxon>
        <taxon>Weeksellaceae</taxon>
        <taxon>Chryseobacterium group</taxon>
        <taxon>Chryseobacterium</taxon>
    </lineage>
</organism>
<dbReference type="GO" id="GO:0016491">
    <property type="term" value="F:oxidoreductase activity"/>
    <property type="evidence" value="ECO:0007669"/>
    <property type="project" value="UniProtKB-KW"/>
</dbReference>
<dbReference type="InterPro" id="IPR020904">
    <property type="entry name" value="Sc_DH/Rdtase_CS"/>
</dbReference>
<keyword evidence="3" id="KW-0560">Oxidoreductase</keyword>
<dbReference type="Gene3D" id="3.40.50.720">
    <property type="entry name" value="NAD(P)-binding Rossmann-like Domain"/>
    <property type="match status" value="1"/>
</dbReference>
<dbReference type="Pfam" id="PF00106">
    <property type="entry name" value="adh_short"/>
    <property type="match status" value="1"/>
</dbReference>
<gene>
    <name evidence="5" type="ORF">SAMN02787073_2437</name>
</gene>
<comment type="similarity">
    <text evidence="1 4">Belongs to the short-chain dehydrogenases/reductases (SDR) family.</text>
</comment>
<dbReference type="EMBL" id="FQVE01000003">
    <property type="protein sequence ID" value="SHF60426.1"/>
    <property type="molecule type" value="Genomic_DNA"/>
</dbReference>
<evidence type="ECO:0000256" key="1">
    <source>
        <dbReference type="ARBA" id="ARBA00006484"/>
    </source>
</evidence>
<evidence type="ECO:0000313" key="5">
    <source>
        <dbReference type="EMBL" id="SHF60426.1"/>
    </source>
</evidence>
<dbReference type="SUPFAM" id="SSF51735">
    <property type="entry name" value="NAD(P)-binding Rossmann-fold domains"/>
    <property type="match status" value="1"/>
</dbReference>
<dbReference type="PANTHER" id="PTHR43391:SF14">
    <property type="entry name" value="DEHYDROGENASE_REDUCTASE SDR FAMILY PROTEIN 7-LIKE"/>
    <property type="match status" value="1"/>
</dbReference>
<accession>A0A1M5D0A2</accession>
<dbReference type="AlphaFoldDB" id="A0A1M5D0A2"/>
<dbReference type="PRINTS" id="PR00080">
    <property type="entry name" value="SDRFAMILY"/>
</dbReference>
<dbReference type="Proteomes" id="UP000184108">
    <property type="component" value="Unassembled WGS sequence"/>
</dbReference>
<evidence type="ECO:0000256" key="4">
    <source>
        <dbReference type="RuleBase" id="RU000363"/>
    </source>
</evidence>
<proteinExistence type="inferred from homology"/>
<name>A0A1M5D0A2_9FLAO</name>
<dbReference type="RefSeq" id="WP_073173836.1">
    <property type="nucleotide sequence ID" value="NZ_FQVE01000003.1"/>
</dbReference>
<protein>
    <submittedName>
        <fullName evidence="5">NADP-dependent 3-hydroxy acid dehydrogenase YdfG</fullName>
    </submittedName>
</protein>
<evidence type="ECO:0000313" key="6">
    <source>
        <dbReference type="Proteomes" id="UP000184108"/>
    </source>
</evidence>
<dbReference type="PANTHER" id="PTHR43391">
    <property type="entry name" value="RETINOL DEHYDROGENASE-RELATED"/>
    <property type="match status" value="1"/>
</dbReference>
<evidence type="ECO:0000256" key="2">
    <source>
        <dbReference type="ARBA" id="ARBA00022857"/>
    </source>
</evidence>
<dbReference type="PROSITE" id="PS00061">
    <property type="entry name" value="ADH_SHORT"/>
    <property type="match status" value="1"/>
</dbReference>